<evidence type="ECO:0000313" key="3">
    <source>
        <dbReference type="Proteomes" id="UP000515514"/>
    </source>
</evidence>
<evidence type="ECO:0000259" key="1">
    <source>
        <dbReference type="Pfam" id="PF12680"/>
    </source>
</evidence>
<dbReference type="Proteomes" id="UP000515514">
    <property type="component" value="Chromosome"/>
</dbReference>
<dbReference type="InterPro" id="IPR032710">
    <property type="entry name" value="NTF2-like_dom_sf"/>
</dbReference>
<dbReference type="EMBL" id="CP052909">
    <property type="protein sequence ID" value="QNJ99169.1"/>
    <property type="molecule type" value="Genomic_DNA"/>
</dbReference>
<sequence>MNEEQHIIEKFYEAFTELDAERMIEYYHDEVTFQDPAFGILKGEAAKNMWRMLCESQKGKDFKVVTSTIEVAEKSAKAHWEAYYTFGKHKRKIHNIITANFEFKDGKIINHIDRFNLYKWSRQAMGAKGYLVGWTTFFRKKLQKRTNLKLSEFSKNLIH</sequence>
<accession>A0A7G8PXV3</accession>
<dbReference type="InterPro" id="IPR037401">
    <property type="entry name" value="SnoaL-like"/>
</dbReference>
<organism evidence="2 3">
    <name type="scientific">Constantimarinum furrinae</name>
    <dbReference type="NCBI Taxonomy" id="2562285"/>
    <lineage>
        <taxon>Bacteria</taxon>
        <taxon>Pseudomonadati</taxon>
        <taxon>Bacteroidota</taxon>
        <taxon>Flavobacteriia</taxon>
        <taxon>Flavobacteriales</taxon>
        <taxon>Flavobacteriaceae</taxon>
        <taxon>Altibacter/Constantimarinum group</taxon>
        <taxon>Constantimarinum</taxon>
    </lineage>
</organism>
<feature type="domain" description="SnoaL-like" evidence="1">
    <location>
        <begin position="8"/>
        <end position="111"/>
    </location>
</feature>
<name>A0A7G8PXV3_9FLAO</name>
<dbReference type="Pfam" id="PF12680">
    <property type="entry name" value="SnoaL_2"/>
    <property type="match status" value="1"/>
</dbReference>
<reference evidence="2 3" key="1">
    <citation type="submission" date="2020-04" db="EMBL/GenBank/DDBJ databases">
        <title>Genome sequence of Altibacter aquimarinus strain ALE3EI.</title>
        <authorList>
            <person name="Oh H.-M."/>
            <person name="Jang D."/>
        </authorList>
    </citation>
    <scope>NUCLEOTIDE SEQUENCE [LARGE SCALE GENOMIC DNA]</scope>
    <source>
        <strain evidence="2 3">ALE3EI</strain>
    </source>
</reference>
<protein>
    <recommendedName>
        <fullName evidence="1">SnoaL-like domain-containing protein</fullName>
    </recommendedName>
</protein>
<keyword evidence="3" id="KW-1185">Reference proteome</keyword>
<evidence type="ECO:0000313" key="2">
    <source>
        <dbReference type="EMBL" id="QNJ99169.1"/>
    </source>
</evidence>
<proteinExistence type="predicted"/>
<dbReference type="KEGG" id="alti:ALE3EI_2642"/>
<dbReference type="RefSeq" id="WP_233279973.1">
    <property type="nucleotide sequence ID" value="NZ_CP052909.1"/>
</dbReference>
<gene>
    <name evidence="2" type="ORF">ALE3EI_2642</name>
</gene>
<dbReference type="Gene3D" id="3.10.450.50">
    <property type="match status" value="1"/>
</dbReference>
<dbReference type="AlphaFoldDB" id="A0A7G8PXV3"/>
<dbReference type="SUPFAM" id="SSF54427">
    <property type="entry name" value="NTF2-like"/>
    <property type="match status" value="1"/>
</dbReference>